<proteinExistence type="predicted"/>
<organism evidence="1 2">
    <name type="scientific">Tractidigestivibacter montrealensis</name>
    <dbReference type="NCBI Taxonomy" id="2972466"/>
    <lineage>
        <taxon>Bacteria</taxon>
        <taxon>Bacillati</taxon>
        <taxon>Actinomycetota</taxon>
        <taxon>Coriobacteriia</taxon>
        <taxon>Coriobacteriales</taxon>
        <taxon>Atopobiaceae</taxon>
        <taxon>Tractidigestivibacter</taxon>
    </lineage>
</organism>
<protein>
    <submittedName>
        <fullName evidence="1">Uncharacterized protein</fullName>
    </submittedName>
</protein>
<comment type="caution">
    <text evidence="1">The sequence shown here is derived from an EMBL/GenBank/DDBJ whole genome shotgun (WGS) entry which is preliminary data.</text>
</comment>
<evidence type="ECO:0000313" key="2">
    <source>
        <dbReference type="Proteomes" id="UP001204320"/>
    </source>
</evidence>
<accession>A0ABT1Z9B3</accession>
<sequence length="216" mass="24739">MLKTPVKAADADTHEDIMRTVQFAKDIDASKLQPAILTPFPGTPVYEGYEKESRMLVRDECDWEPFDMMNATYQPKNMSPWDLEMEFFHAACSFYDRRGAIRMGKTFGPAYGLTRYALALIARLGKWGTWLAGVVGKGSWYYYLRHIPWRYAMDHESDEIGHELKLLRRKDDAQEVATTLAVLAALVSPVARRVRRLMKDGSPSLPVRQRDCPFVS</sequence>
<evidence type="ECO:0000313" key="1">
    <source>
        <dbReference type="EMBL" id="MCR9036794.1"/>
    </source>
</evidence>
<keyword evidence="2" id="KW-1185">Reference proteome</keyword>
<reference evidence="1 2" key="1">
    <citation type="submission" date="2022-08" db="EMBL/GenBank/DDBJ databases">
        <title>Tractidigestivibacter montrealensis type strain KD21.</title>
        <authorList>
            <person name="Diop K."/>
            <person name="Richard C."/>
            <person name="Routy B."/>
        </authorList>
    </citation>
    <scope>NUCLEOTIDE SEQUENCE [LARGE SCALE GENOMIC DNA]</scope>
    <source>
        <strain evidence="1 2">KD21</strain>
    </source>
</reference>
<name>A0ABT1Z9B3_9ACTN</name>
<dbReference type="SUPFAM" id="SSF102114">
    <property type="entry name" value="Radical SAM enzymes"/>
    <property type="match status" value="1"/>
</dbReference>
<dbReference type="RefSeq" id="WP_258499267.1">
    <property type="nucleotide sequence ID" value="NZ_JANSKA010000004.1"/>
</dbReference>
<dbReference type="Proteomes" id="UP001204320">
    <property type="component" value="Unassembled WGS sequence"/>
</dbReference>
<dbReference type="EMBL" id="JANSKA010000004">
    <property type="protein sequence ID" value="MCR9036794.1"/>
    <property type="molecule type" value="Genomic_DNA"/>
</dbReference>
<dbReference type="InterPro" id="IPR058240">
    <property type="entry name" value="rSAM_sf"/>
</dbReference>
<gene>
    <name evidence="1" type="ORF">NVS32_07530</name>
</gene>